<evidence type="ECO:0000259" key="4">
    <source>
        <dbReference type="Pfam" id="PF14680"/>
    </source>
</evidence>
<dbReference type="EMBL" id="AJWK01022456">
    <property type="status" value="NOT_ANNOTATED_CDS"/>
    <property type="molecule type" value="Genomic_DNA"/>
</dbReference>
<dbReference type="Pfam" id="PF14677">
    <property type="entry name" value="FANCI_S3"/>
    <property type="match status" value="1"/>
</dbReference>
<dbReference type="PANTHER" id="PTHR21818:SF0">
    <property type="entry name" value="FANCONI ANEMIA GROUP I PROTEIN"/>
    <property type="match status" value="1"/>
</dbReference>
<dbReference type="InterPro" id="IPR016024">
    <property type="entry name" value="ARM-type_fold"/>
</dbReference>
<dbReference type="InterPro" id="IPR029312">
    <property type="entry name" value="FANCI_HD2"/>
</dbReference>
<feature type="domain" description="FANCI solenoid 3" evidence="2">
    <location>
        <begin position="454"/>
        <end position="671"/>
    </location>
</feature>
<feature type="domain" description="FANCI solenoid 2" evidence="1">
    <location>
        <begin position="37"/>
        <end position="178"/>
    </location>
</feature>
<dbReference type="InterPro" id="IPR029314">
    <property type="entry name" value="FANCI_S4"/>
</dbReference>
<dbReference type="InterPro" id="IPR029313">
    <property type="entry name" value="FANCI_S3"/>
</dbReference>
<dbReference type="Pfam" id="PF14678">
    <property type="entry name" value="FANCI_S4"/>
    <property type="match status" value="1"/>
</dbReference>
<dbReference type="VEuPathDB" id="VectorBase:LLOJ006797"/>
<evidence type="ECO:0000259" key="1">
    <source>
        <dbReference type="Pfam" id="PF14676"/>
    </source>
</evidence>
<feature type="domain" description="FANCI helical" evidence="4">
    <location>
        <begin position="204"/>
        <end position="323"/>
    </location>
</feature>
<dbReference type="PANTHER" id="PTHR21818">
    <property type="entry name" value="BC025462 PROTEIN"/>
    <property type="match status" value="1"/>
</dbReference>
<dbReference type="SUPFAM" id="SSF48371">
    <property type="entry name" value="ARM repeat"/>
    <property type="match status" value="1"/>
</dbReference>
<dbReference type="Pfam" id="PF14676">
    <property type="entry name" value="FANCI_S2"/>
    <property type="match status" value="1"/>
</dbReference>
<reference evidence="5" key="1">
    <citation type="submission" date="2020-05" db="UniProtKB">
        <authorList>
            <consortium name="EnsemblMetazoa"/>
        </authorList>
    </citation>
    <scope>IDENTIFICATION</scope>
    <source>
        <strain evidence="5">Jacobina</strain>
    </source>
</reference>
<accession>A0A1B0GJY9</accession>
<evidence type="ECO:0000259" key="2">
    <source>
        <dbReference type="Pfam" id="PF14677"/>
    </source>
</evidence>
<dbReference type="EnsemblMetazoa" id="LLOJ006797-RA">
    <property type="protein sequence ID" value="LLOJ006797-PA"/>
    <property type="gene ID" value="LLOJ006797"/>
</dbReference>
<sequence length="782" mass="89249">MARESAWCRSTFNRDFVNIERLFEILFEQSKLGMDVVTPGFVGLLFTLLKSKNQPDLNTMAINLLQQFLKKRQHFGRGIVKHLLEFLLANYEASQLAECMNSLSLTSTLAVSECFDGLKNVMDFLLMIPGQQAMRIVTFIFPLIKISFATRDYLIDTLRTATFSHDESTRTFGIYGFCTLLKHLKNSNSRRVGSTGTGLMSQISISGFSMMSQATLGNQGNPNRDFDMLTMEILGILRKVFDESVQMKEILYDTLLRAVDRNVQLAPHVLFFIDFHFRNYLEVDELNFNIKFSEFITERDGKIEVWDNLGALIYFVGFSVVTSDKYELPYDTKILRKLLDFLVNRIGNVTFESLGITGAVSPINIALATHFIYCLEGVMAYCALAATPANQYLDKISKIFDHYEKCTKTLKDMWENLKKATGKKGKKLNLTKTAIATQMTQLPQFTPGKPTTNIWDFATLERFLIVIYEKANIYGSTQHINSIRENREFHCHVLRITRDFIKDFSSQPEYKHVSHSRRLFMLLCSSSKILFEHCVKKLIPIMERFDVEAAMLGVESFKQCLITADSVYKRKLSEFLRFVTNQNQSIPENVGIIVKTVEELLLKCLEEKSLFDIDANSRQIPGILLSCLEMLYSHIPAERPEALNAFDWLHKFCQNHTIHSKGLDNVHKMLFQQHLKTDEGLFLSTVASQLSNVMGTFGADLDNPTPSNLKSIEAENAESCFMNLVQILRKELSDVDYLTLKIKSILAKIKFMGTTNSDDHTEPLITMEKAVCMHLIKVPIAS</sequence>
<dbReference type="VEuPathDB" id="VectorBase:LLONM1_001413"/>
<evidence type="ECO:0000259" key="3">
    <source>
        <dbReference type="Pfam" id="PF14678"/>
    </source>
</evidence>
<dbReference type="GO" id="GO:0006281">
    <property type="term" value="P:DNA repair"/>
    <property type="evidence" value="ECO:0007669"/>
    <property type="project" value="InterPro"/>
</dbReference>
<name>A0A1B0GJY9_LUTLO</name>
<feature type="domain" description="FANCI solenoid 4" evidence="3">
    <location>
        <begin position="683"/>
        <end position="778"/>
    </location>
</feature>
<proteinExistence type="predicted"/>
<dbReference type="InterPro" id="IPR026171">
    <property type="entry name" value="FANCI"/>
</dbReference>
<evidence type="ECO:0000313" key="6">
    <source>
        <dbReference type="Proteomes" id="UP000092461"/>
    </source>
</evidence>
<dbReference type="Pfam" id="PF14680">
    <property type="entry name" value="FANCI_HD2"/>
    <property type="match status" value="1"/>
</dbReference>
<dbReference type="GO" id="GO:0070182">
    <property type="term" value="F:DNA polymerase binding"/>
    <property type="evidence" value="ECO:0007669"/>
    <property type="project" value="TreeGrafter"/>
</dbReference>
<dbReference type="Proteomes" id="UP000092461">
    <property type="component" value="Unassembled WGS sequence"/>
</dbReference>
<organism evidence="5 6">
    <name type="scientific">Lutzomyia longipalpis</name>
    <name type="common">Sand fly</name>
    <dbReference type="NCBI Taxonomy" id="7200"/>
    <lineage>
        <taxon>Eukaryota</taxon>
        <taxon>Metazoa</taxon>
        <taxon>Ecdysozoa</taxon>
        <taxon>Arthropoda</taxon>
        <taxon>Hexapoda</taxon>
        <taxon>Insecta</taxon>
        <taxon>Pterygota</taxon>
        <taxon>Neoptera</taxon>
        <taxon>Endopterygota</taxon>
        <taxon>Diptera</taxon>
        <taxon>Nematocera</taxon>
        <taxon>Psychodoidea</taxon>
        <taxon>Psychodidae</taxon>
        <taxon>Lutzomyia</taxon>
        <taxon>Lutzomyia</taxon>
    </lineage>
</organism>
<evidence type="ECO:0000313" key="5">
    <source>
        <dbReference type="EnsemblMetazoa" id="LLOJ006797-PA"/>
    </source>
</evidence>
<dbReference type="InterPro" id="IPR029315">
    <property type="entry name" value="FANCI_S2"/>
</dbReference>
<protein>
    <submittedName>
        <fullName evidence="5">Uncharacterized protein</fullName>
    </submittedName>
</protein>
<dbReference type="AlphaFoldDB" id="A0A1B0GJY9"/>
<keyword evidence="6" id="KW-1185">Reference proteome</keyword>